<keyword evidence="2" id="KW-0808">Transferase</keyword>
<evidence type="ECO:0000256" key="9">
    <source>
        <dbReference type="ARBA" id="ARBA00048679"/>
    </source>
</evidence>
<dbReference type="SUPFAM" id="SSF56112">
    <property type="entry name" value="Protein kinase-like (PK-like)"/>
    <property type="match status" value="1"/>
</dbReference>
<dbReference type="Proteomes" id="UP001209878">
    <property type="component" value="Unassembled WGS sequence"/>
</dbReference>
<evidence type="ECO:0000256" key="4">
    <source>
        <dbReference type="ARBA" id="ARBA00022741"/>
    </source>
</evidence>
<feature type="compositionally biased region" description="Low complexity" evidence="11">
    <location>
        <begin position="162"/>
        <end position="177"/>
    </location>
</feature>
<evidence type="ECO:0000256" key="6">
    <source>
        <dbReference type="ARBA" id="ARBA00022833"/>
    </source>
</evidence>
<dbReference type="CDD" id="cd20812">
    <property type="entry name" value="C1_KSR"/>
    <property type="match status" value="1"/>
</dbReference>
<evidence type="ECO:0000256" key="2">
    <source>
        <dbReference type="ARBA" id="ARBA00022679"/>
    </source>
</evidence>
<feature type="binding site" evidence="10">
    <location>
        <position position="310"/>
    </location>
    <ligand>
        <name>ATP</name>
        <dbReference type="ChEBI" id="CHEBI:30616"/>
    </ligand>
</feature>
<dbReference type="InterPro" id="IPR017441">
    <property type="entry name" value="Protein_kinase_ATP_BS"/>
</dbReference>
<dbReference type="Pfam" id="PF07714">
    <property type="entry name" value="PK_Tyr_Ser-Thr"/>
    <property type="match status" value="1"/>
</dbReference>
<dbReference type="FunFam" id="1.10.510.10:FF:000107">
    <property type="entry name" value="kinase suppressor of Ras 1"/>
    <property type="match status" value="1"/>
</dbReference>
<dbReference type="SMART" id="SM00220">
    <property type="entry name" value="S_TKc"/>
    <property type="match status" value="1"/>
</dbReference>
<dbReference type="InterPro" id="IPR011009">
    <property type="entry name" value="Kinase-like_dom_sf"/>
</dbReference>
<feature type="region of interest" description="Disordered" evidence="11">
    <location>
        <begin position="104"/>
        <end position="186"/>
    </location>
</feature>
<evidence type="ECO:0000256" key="8">
    <source>
        <dbReference type="ARBA" id="ARBA00047899"/>
    </source>
</evidence>
<evidence type="ECO:0000256" key="7">
    <source>
        <dbReference type="ARBA" id="ARBA00022840"/>
    </source>
</evidence>
<feature type="compositionally biased region" description="Low complexity" evidence="11">
    <location>
        <begin position="127"/>
        <end position="154"/>
    </location>
</feature>
<evidence type="ECO:0000256" key="5">
    <source>
        <dbReference type="ARBA" id="ARBA00022777"/>
    </source>
</evidence>
<keyword evidence="4 10" id="KW-0547">Nucleotide-binding</keyword>
<dbReference type="Gene3D" id="3.30.60.20">
    <property type="match status" value="1"/>
</dbReference>
<dbReference type="Gene3D" id="1.10.510.10">
    <property type="entry name" value="Transferase(Phosphotransferase) domain 1"/>
    <property type="match status" value="1"/>
</dbReference>
<dbReference type="PROSITE" id="PS50011">
    <property type="entry name" value="PROTEIN_KINASE_DOM"/>
    <property type="match status" value="1"/>
</dbReference>
<dbReference type="PANTHER" id="PTHR44329:SF253">
    <property type="entry name" value="KINASE SUPPRESSOR OF RAS 2"/>
    <property type="match status" value="1"/>
</dbReference>
<evidence type="ECO:0000313" key="15">
    <source>
        <dbReference type="Proteomes" id="UP001209878"/>
    </source>
</evidence>
<dbReference type="PROSITE" id="PS00108">
    <property type="entry name" value="PROTEIN_KINASE_ST"/>
    <property type="match status" value="1"/>
</dbReference>
<feature type="domain" description="Phorbol-ester/DAG-type" evidence="13">
    <location>
        <begin position="30"/>
        <end position="84"/>
    </location>
</feature>
<protein>
    <recommendedName>
        <fullName evidence="16">Kinase suppressor of Ras 2</fullName>
    </recommendedName>
</protein>
<feature type="compositionally biased region" description="Polar residues" evidence="11">
    <location>
        <begin position="104"/>
        <end position="126"/>
    </location>
</feature>
<keyword evidence="6" id="KW-0862">Zinc</keyword>
<keyword evidence="1" id="KW-0723">Serine/threonine-protein kinase</keyword>
<dbReference type="PROSITE" id="PS00107">
    <property type="entry name" value="PROTEIN_KINASE_ATP"/>
    <property type="match status" value="1"/>
</dbReference>
<dbReference type="CDD" id="cd14063">
    <property type="entry name" value="PK_KSR"/>
    <property type="match status" value="1"/>
</dbReference>
<evidence type="ECO:0000259" key="12">
    <source>
        <dbReference type="PROSITE" id="PS50011"/>
    </source>
</evidence>
<accession>A0AAD9UFD5</accession>
<dbReference type="AlphaFoldDB" id="A0AAD9UFD5"/>
<keyword evidence="3" id="KW-0479">Metal-binding</keyword>
<dbReference type="InterPro" id="IPR008271">
    <property type="entry name" value="Ser/Thr_kinase_AS"/>
</dbReference>
<dbReference type="EMBL" id="JAODUO010000165">
    <property type="protein sequence ID" value="KAK2187443.1"/>
    <property type="molecule type" value="Genomic_DNA"/>
</dbReference>
<dbReference type="InterPro" id="IPR046349">
    <property type="entry name" value="C1-like_sf"/>
</dbReference>
<evidence type="ECO:0000256" key="3">
    <source>
        <dbReference type="ARBA" id="ARBA00022723"/>
    </source>
</evidence>
<comment type="catalytic activity">
    <reaction evidence="8">
        <text>L-threonyl-[protein] + ATP = O-phospho-L-threonyl-[protein] + ADP + H(+)</text>
        <dbReference type="Rhea" id="RHEA:46608"/>
        <dbReference type="Rhea" id="RHEA-COMP:11060"/>
        <dbReference type="Rhea" id="RHEA-COMP:11605"/>
        <dbReference type="ChEBI" id="CHEBI:15378"/>
        <dbReference type="ChEBI" id="CHEBI:30013"/>
        <dbReference type="ChEBI" id="CHEBI:30616"/>
        <dbReference type="ChEBI" id="CHEBI:61977"/>
        <dbReference type="ChEBI" id="CHEBI:456216"/>
        <dbReference type="EC" id="2.7.11.1"/>
    </reaction>
</comment>
<organism evidence="14 15">
    <name type="scientific">Ridgeia piscesae</name>
    <name type="common">Tubeworm</name>
    <dbReference type="NCBI Taxonomy" id="27915"/>
    <lineage>
        <taxon>Eukaryota</taxon>
        <taxon>Metazoa</taxon>
        <taxon>Spiralia</taxon>
        <taxon>Lophotrochozoa</taxon>
        <taxon>Annelida</taxon>
        <taxon>Polychaeta</taxon>
        <taxon>Sedentaria</taxon>
        <taxon>Canalipalpata</taxon>
        <taxon>Sabellida</taxon>
        <taxon>Siboglinidae</taxon>
        <taxon>Ridgeia</taxon>
    </lineage>
</organism>
<keyword evidence="5" id="KW-0418">Kinase</keyword>
<dbReference type="GO" id="GO:0004674">
    <property type="term" value="F:protein serine/threonine kinase activity"/>
    <property type="evidence" value="ECO:0007669"/>
    <property type="project" value="UniProtKB-KW"/>
</dbReference>
<evidence type="ECO:0000259" key="13">
    <source>
        <dbReference type="PROSITE" id="PS50081"/>
    </source>
</evidence>
<feature type="region of interest" description="Disordered" evidence="11">
    <location>
        <begin position="219"/>
        <end position="264"/>
    </location>
</feature>
<keyword evidence="15" id="KW-1185">Reference proteome</keyword>
<dbReference type="SUPFAM" id="SSF57889">
    <property type="entry name" value="Cysteine-rich domain"/>
    <property type="match status" value="1"/>
</dbReference>
<gene>
    <name evidence="14" type="ORF">NP493_165g04028</name>
</gene>
<evidence type="ECO:0000256" key="11">
    <source>
        <dbReference type="SAM" id="MobiDB-lite"/>
    </source>
</evidence>
<dbReference type="InterPro" id="IPR001245">
    <property type="entry name" value="Ser-Thr/Tyr_kinase_cat_dom"/>
</dbReference>
<feature type="compositionally biased region" description="Polar residues" evidence="11">
    <location>
        <begin position="234"/>
        <end position="243"/>
    </location>
</feature>
<comment type="caution">
    <text evidence="14">The sequence shown here is derived from an EMBL/GenBank/DDBJ whole genome shotgun (WGS) entry which is preliminary data.</text>
</comment>
<reference evidence="14" key="1">
    <citation type="journal article" date="2023" name="Mol. Biol. Evol.">
        <title>Third-Generation Sequencing Reveals the Adaptive Role of the Epigenome in Three Deep-Sea Polychaetes.</title>
        <authorList>
            <person name="Perez M."/>
            <person name="Aroh O."/>
            <person name="Sun Y."/>
            <person name="Lan Y."/>
            <person name="Juniper S.K."/>
            <person name="Young C.R."/>
            <person name="Angers B."/>
            <person name="Qian P.Y."/>
        </authorList>
    </citation>
    <scope>NUCLEOTIDE SEQUENCE</scope>
    <source>
        <strain evidence="14">R07B-5</strain>
    </source>
</reference>
<sequence length="576" mass="63790">MLLSVSTKPVVVVASFQSKLIVGGCDLCHRHVILGKTCKQCKFQTKLVVGSCDLCHKQVFRGKVCKYCKLKFHRDCAAKAAPACGLPSTLVDIFLDTLRRDGSPTVSRANHSPSLQSNEPSLLATHSTPDSSSSTSSCNSSTPSSPALYSSSCPVPHSPALQQPSPQIQIIPDSDSQFKFPDVSPMNNLDQMTVDSIGTIGSLDVDSLPSRGYYSGDFVSTSTSNDSDRSDRTLTGSLSSSERTALLERGDSMDNGDDPGGQSWQRANSISIALREWDIPFEELIIGDKIGSGRFGTVHKGNWHGDVAIKMLNMETNLDHQAQLQAFKLEVAMLRKTRHENLVLFMGACMKQPHLAVITSLCKGHTLYTHIHMRKERFQMNRTVIIASQVAQGMGYLHAKGIIHKDLKSRNIFLESGKVVITDFGLSNVTKLCHGNRKGEYLSIPEGWLCYLSPEIIRRLQAGAQYQEIELPFTEASDIFAFGTVWYELLSGEWPFKTLSPEAIIWQIGKGMKQSLSHIQASRDVKDVLMLCWAYASHDRPDFRILLKHLERLPKKRLARSPSHPIQLSRSAESVF</sequence>
<name>A0AAD9UFD5_RIDPI</name>
<proteinExistence type="predicted"/>
<dbReference type="PROSITE" id="PS50081">
    <property type="entry name" value="ZF_DAG_PE_2"/>
    <property type="match status" value="1"/>
</dbReference>
<dbReference type="GO" id="GO:0005524">
    <property type="term" value="F:ATP binding"/>
    <property type="evidence" value="ECO:0007669"/>
    <property type="project" value="UniProtKB-UniRule"/>
</dbReference>
<evidence type="ECO:0000256" key="10">
    <source>
        <dbReference type="PROSITE-ProRule" id="PRU10141"/>
    </source>
</evidence>
<comment type="catalytic activity">
    <reaction evidence="9">
        <text>L-seryl-[protein] + ATP = O-phospho-L-seryl-[protein] + ADP + H(+)</text>
        <dbReference type="Rhea" id="RHEA:17989"/>
        <dbReference type="Rhea" id="RHEA-COMP:9863"/>
        <dbReference type="Rhea" id="RHEA-COMP:11604"/>
        <dbReference type="ChEBI" id="CHEBI:15378"/>
        <dbReference type="ChEBI" id="CHEBI:29999"/>
        <dbReference type="ChEBI" id="CHEBI:30616"/>
        <dbReference type="ChEBI" id="CHEBI:83421"/>
        <dbReference type="ChEBI" id="CHEBI:456216"/>
        <dbReference type="EC" id="2.7.11.1"/>
    </reaction>
</comment>
<evidence type="ECO:0000313" key="14">
    <source>
        <dbReference type="EMBL" id="KAK2187443.1"/>
    </source>
</evidence>
<dbReference type="InterPro" id="IPR002219">
    <property type="entry name" value="PKC_DAG/PE"/>
</dbReference>
<dbReference type="GO" id="GO:0046872">
    <property type="term" value="F:metal ion binding"/>
    <property type="evidence" value="ECO:0007669"/>
    <property type="project" value="UniProtKB-KW"/>
</dbReference>
<feature type="domain" description="Protein kinase" evidence="12">
    <location>
        <begin position="284"/>
        <end position="552"/>
    </location>
</feature>
<dbReference type="Gene3D" id="3.30.200.20">
    <property type="entry name" value="Phosphorylase Kinase, domain 1"/>
    <property type="match status" value="1"/>
</dbReference>
<dbReference type="InterPro" id="IPR051681">
    <property type="entry name" value="Ser/Thr_Kinases-Pseudokinases"/>
</dbReference>
<dbReference type="PANTHER" id="PTHR44329">
    <property type="entry name" value="SERINE/THREONINE-PROTEIN KINASE TNNI3K-RELATED"/>
    <property type="match status" value="1"/>
</dbReference>
<keyword evidence="7 10" id="KW-0067">ATP-binding</keyword>
<evidence type="ECO:0000256" key="1">
    <source>
        <dbReference type="ARBA" id="ARBA00022527"/>
    </source>
</evidence>
<dbReference type="FunFam" id="3.30.200.20:FF:000034">
    <property type="entry name" value="Kinase suppressor of Ras 1"/>
    <property type="match status" value="1"/>
</dbReference>
<evidence type="ECO:0008006" key="16">
    <source>
        <dbReference type="Google" id="ProtNLM"/>
    </source>
</evidence>
<dbReference type="InterPro" id="IPR000719">
    <property type="entry name" value="Prot_kinase_dom"/>
</dbReference>